<feature type="compositionally biased region" description="Low complexity" evidence="1">
    <location>
        <begin position="23"/>
        <end position="55"/>
    </location>
</feature>
<accession>A0A1E7FUV8</accession>
<gene>
    <name evidence="3" type="ORF">FRACYDRAFT_232080</name>
</gene>
<dbReference type="AlphaFoldDB" id="A0A1E7FUV8"/>
<dbReference type="KEGG" id="fcy:FRACYDRAFT_232080"/>
<feature type="region of interest" description="Disordered" evidence="1">
    <location>
        <begin position="67"/>
        <end position="89"/>
    </location>
</feature>
<name>A0A1E7FUV8_9STRA</name>
<reference evidence="3 4" key="1">
    <citation type="submission" date="2016-09" db="EMBL/GenBank/DDBJ databases">
        <title>Extensive genetic diversity and differential bi-allelic expression allows diatom success in the polar Southern Ocean.</title>
        <authorList>
            <consortium name="DOE Joint Genome Institute"/>
            <person name="Mock T."/>
            <person name="Otillar R.P."/>
            <person name="Strauss J."/>
            <person name="Dupont C."/>
            <person name="Frickenhaus S."/>
            <person name="Maumus F."/>
            <person name="Mcmullan M."/>
            <person name="Sanges R."/>
            <person name="Schmutz J."/>
            <person name="Toseland A."/>
            <person name="Valas R."/>
            <person name="Veluchamy A."/>
            <person name="Ward B.J."/>
            <person name="Allen A."/>
            <person name="Barry K."/>
            <person name="Falciatore A."/>
            <person name="Ferrante M."/>
            <person name="Fortunato A.E."/>
            <person name="Gloeckner G."/>
            <person name="Gruber A."/>
            <person name="Hipkin R."/>
            <person name="Janech M."/>
            <person name="Kroth P."/>
            <person name="Leese F."/>
            <person name="Lindquist E."/>
            <person name="Lyon B.R."/>
            <person name="Martin J."/>
            <person name="Mayer C."/>
            <person name="Parker M."/>
            <person name="Quesneville H."/>
            <person name="Raymond J."/>
            <person name="Uhlig C."/>
            <person name="Valentin K.U."/>
            <person name="Worden A.Z."/>
            <person name="Armbrust E.V."/>
            <person name="Bowler C."/>
            <person name="Green B."/>
            <person name="Moulton V."/>
            <person name="Van Oosterhout C."/>
            <person name="Grigoriev I."/>
        </authorList>
    </citation>
    <scope>NUCLEOTIDE SEQUENCE [LARGE SCALE GENOMIC DNA]</scope>
    <source>
        <strain evidence="3 4">CCMP1102</strain>
    </source>
</reference>
<dbReference type="InParanoid" id="A0A1E7FUV8"/>
<protein>
    <submittedName>
        <fullName evidence="3">Uncharacterized protein</fullName>
    </submittedName>
</protein>
<sequence>MNSKYSNGDGSYGGSYGGTNAPSSQSSSSSQQQQQYGNNYANYEDNSSYNNDQNYQNQQYENSNYIWQSDDDDNYKGDDGSYYNQNSNYKADGNYNGRGQSWGGQAVQGYSDDEEPVVYQEGLDEDGELWNFFGTIPGLSAKETTAVSVLGIVVSLSVIFLMFLACGYNLFDVVGMYCCCGLFGHTDASSGPTETVEDGFVKLVSLQR</sequence>
<evidence type="ECO:0000256" key="1">
    <source>
        <dbReference type="SAM" id="MobiDB-lite"/>
    </source>
</evidence>
<dbReference type="EMBL" id="KV784353">
    <property type="protein sequence ID" value="OEU21932.1"/>
    <property type="molecule type" value="Genomic_DNA"/>
</dbReference>
<organism evidence="3 4">
    <name type="scientific">Fragilariopsis cylindrus CCMP1102</name>
    <dbReference type="NCBI Taxonomy" id="635003"/>
    <lineage>
        <taxon>Eukaryota</taxon>
        <taxon>Sar</taxon>
        <taxon>Stramenopiles</taxon>
        <taxon>Ochrophyta</taxon>
        <taxon>Bacillariophyta</taxon>
        <taxon>Bacillariophyceae</taxon>
        <taxon>Bacillariophycidae</taxon>
        <taxon>Bacillariales</taxon>
        <taxon>Bacillariaceae</taxon>
        <taxon>Fragilariopsis</taxon>
    </lineage>
</organism>
<evidence type="ECO:0000256" key="2">
    <source>
        <dbReference type="SAM" id="Phobius"/>
    </source>
</evidence>
<keyword evidence="2" id="KW-0472">Membrane</keyword>
<feature type="region of interest" description="Disordered" evidence="1">
    <location>
        <begin position="1"/>
        <end position="55"/>
    </location>
</feature>
<keyword evidence="4" id="KW-1185">Reference proteome</keyword>
<keyword evidence="2" id="KW-0812">Transmembrane</keyword>
<feature type="transmembrane region" description="Helical" evidence="2">
    <location>
        <begin position="149"/>
        <end position="171"/>
    </location>
</feature>
<evidence type="ECO:0000313" key="4">
    <source>
        <dbReference type="Proteomes" id="UP000095751"/>
    </source>
</evidence>
<dbReference type="Proteomes" id="UP000095751">
    <property type="component" value="Unassembled WGS sequence"/>
</dbReference>
<keyword evidence="2" id="KW-1133">Transmembrane helix</keyword>
<evidence type="ECO:0000313" key="3">
    <source>
        <dbReference type="EMBL" id="OEU21932.1"/>
    </source>
</evidence>
<proteinExistence type="predicted"/>